<dbReference type="GO" id="GO:0005737">
    <property type="term" value="C:cytoplasm"/>
    <property type="evidence" value="ECO:0000318"/>
    <property type="project" value="GO_Central"/>
</dbReference>
<dbReference type="OrthoDB" id="73788at2759"/>
<dbReference type="PROSITE" id="PS50858">
    <property type="entry name" value="BSD"/>
    <property type="match status" value="1"/>
</dbReference>
<dbReference type="SMART" id="SM00751">
    <property type="entry name" value="BSD"/>
    <property type="match status" value="1"/>
</dbReference>
<reference evidence="3 4" key="1">
    <citation type="journal article" date="2011" name="Science">
        <title>Comparative functional genomics of the fission yeasts.</title>
        <authorList>
            <person name="Rhind N."/>
            <person name="Chen Z."/>
            <person name="Yassour M."/>
            <person name="Thompson D.A."/>
            <person name="Haas B.J."/>
            <person name="Habib N."/>
            <person name="Wapinski I."/>
            <person name="Roy S."/>
            <person name="Lin M.F."/>
            <person name="Heiman D.I."/>
            <person name="Young S.K."/>
            <person name="Furuya K."/>
            <person name="Guo Y."/>
            <person name="Pidoux A."/>
            <person name="Chen H.M."/>
            <person name="Robbertse B."/>
            <person name="Goldberg J.M."/>
            <person name="Aoki K."/>
            <person name="Bayne E.H."/>
            <person name="Berlin A.M."/>
            <person name="Desjardins C.A."/>
            <person name="Dobbs E."/>
            <person name="Dukaj L."/>
            <person name="Fan L."/>
            <person name="FitzGerald M.G."/>
            <person name="French C."/>
            <person name="Gujja S."/>
            <person name="Hansen K."/>
            <person name="Keifenheim D."/>
            <person name="Levin J.Z."/>
            <person name="Mosher R.A."/>
            <person name="Mueller C.A."/>
            <person name="Pfiffner J."/>
            <person name="Priest M."/>
            <person name="Russ C."/>
            <person name="Smialowska A."/>
            <person name="Swoboda P."/>
            <person name="Sykes S.M."/>
            <person name="Vaughn M."/>
            <person name="Vengrova S."/>
            <person name="Yoder R."/>
            <person name="Zeng Q."/>
            <person name="Allshire R."/>
            <person name="Baulcombe D."/>
            <person name="Birren B.W."/>
            <person name="Brown W."/>
            <person name="Ekwall K."/>
            <person name="Kellis M."/>
            <person name="Leatherwood J."/>
            <person name="Levin H."/>
            <person name="Margalit H."/>
            <person name="Martienssen R."/>
            <person name="Nieduszynski C.A."/>
            <person name="Spatafora J.W."/>
            <person name="Friedman N."/>
            <person name="Dalgaard J.Z."/>
            <person name="Baumann P."/>
            <person name="Niki H."/>
            <person name="Regev A."/>
            <person name="Nusbaum C."/>
        </authorList>
    </citation>
    <scope>NUCLEOTIDE SEQUENCE [LARGE SCALE GENOMIC DNA]</scope>
    <source>
        <strain evidence="4">yFS275 / FY16936</strain>
    </source>
</reference>
<feature type="compositionally biased region" description="Acidic residues" evidence="1">
    <location>
        <begin position="244"/>
        <end position="256"/>
    </location>
</feature>
<feature type="compositionally biased region" description="Basic and acidic residues" evidence="1">
    <location>
        <begin position="257"/>
        <end position="318"/>
    </location>
</feature>
<dbReference type="PANTHER" id="PTHR16019:SF5">
    <property type="entry name" value="BSD DOMAIN-CONTAINING PROTEIN 1"/>
    <property type="match status" value="1"/>
</dbReference>
<dbReference type="HOGENOM" id="CLU_035242_0_0_1"/>
<protein>
    <recommendedName>
        <fullName evidence="2">BSD domain-containing protein</fullName>
    </recommendedName>
</protein>
<feature type="compositionally biased region" description="Acidic residues" evidence="1">
    <location>
        <begin position="319"/>
        <end position="328"/>
    </location>
</feature>
<dbReference type="InterPro" id="IPR051494">
    <property type="entry name" value="BSD_domain-containing"/>
</dbReference>
<dbReference type="InterPro" id="IPR035925">
    <property type="entry name" value="BSD_dom_sf"/>
</dbReference>
<dbReference type="eggNOG" id="KOG2690">
    <property type="taxonomic scope" value="Eukaryota"/>
</dbReference>
<evidence type="ECO:0000256" key="1">
    <source>
        <dbReference type="SAM" id="MobiDB-lite"/>
    </source>
</evidence>
<dbReference type="Pfam" id="PF03909">
    <property type="entry name" value="BSD"/>
    <property type="match status" value="1"/>
</dbReference>
<sequence length="328" mass="37202">MDLYEFIGPGAINETTEPTTSESGGEELKKEVQSALNTITDGKFGTFWNSFMKKSEHIWEETRKDLNTATTKASAEVANWKKQISESSQKPLENLRSMENKAGQYWTNLGAKMSNLLDRAIKVSPENETRGSSPAVSIYTTRRERLLDSVANNTELLKDGMTDNTEFTTWIKDFSVEEKTDEIASLLQQYPGLRKSMESLVPETVDYSSFWARYFFHKTRIEEDCNRHEAARSLSADTKRVEEDEIFNWDDEPETETGDKNELQKSTTDKKKSGTGDETAAEEKDVKGTTEKKADAQSADSKPEKPVKGKAAEHKQNENDDDEDDDWE</sequence>
<dbReference type="Gene3D" id="1.10.3970.10">
    <property type="entry name" value="BSD domain"/>
    <property type="match status" value="1"/>
</dbReference>
<dbReference type="EMBL" id="KE651166">
    <property type="protein sequence ID" value="EEB05765.2"/>
    <property type="molecule type" value="Genomic_DNA"/>
</dbReference>
<dbReference type="SUPFAM" id="SSF140383">
    <property type="entry name" value="BSD domain-like"/>
    <property type="match status" value="1"/>
</dbReference>
<evidence type="ECO:0000313" key="4">
    <source>
        <dbReference type="Proteomes" id="UP000001744"/>
    </source>
</evidence>
<evidence type="ECO:0000313" key="3">
    <source>
        <dbReference type="EMBL" id="EEB05765.2"/>
    </source>
</evidence>
<proteinExistence type="predicted"/>
<evidence type="ECO:0000259" key="2">
    <source>
        <dbReference type="PROSITE" id="PS50858"/>
    </source>
</evidence>
<name>B6JWL4_SCHJY</name>
<accession>B6JWL4</accession>
<organism evidence="3 4">
    <name type="scientific">Schizosaccharomyces japonicus (strain yFS275 / FY16936)</name>
    <name type="common">Fission yeast</name>
    <dbReference type="NCBI Taxonomy" id="402676"/>
    <lineage>
        <taxon>Eukaryota</taxon>
        <taxon>Fungi</taxon>
        <taxon>Dikarya</taxon>
        <taxon>Ascomycota</taxon>
        <taxon>Taphrinomycotina</taxon>
        <taxon>Schizosaccharomycetes</taxon>
        <taxon>Schizosaccharomycetales</taxon>
        <taxon>Schizosaccharomycetaceae</taxon>
        <taxon>Schizosaccharomyces</taxon>
    </lineage>
</organism>
<dbReference type="Proteomes" id="UP000001744">
    <property type="component" value="Unassembled WGS sequence"/>
</dbReference>
<feature type="region of interest" description="Disordered" evidence="1">
    <location>
        <begin position="244"/>
        <end position="328"/>
    </location>
</feature>
<dbReference type="OMA" id="MDLYDYM"/>
<feature type="compositionally biased region" description="Low complexity" evidence="1">
    <location>
        <begin position="14"/>
        <end position="23"/>
    </location>
</feature>
<dbReference type="VEuPathDB" id="FungiDB:SJAG_00791"/>
<dbReference type="AlphaFoldDB" id="B6JWL4"/>
<dbReference type="JaponicusDB" id="SJAG_00791"/>
<dbReference type="RefSeq" id="XP_002172058.2">
    <property type="nucleotide sequence ID" value="XM_002172022.2"/>
</dbReference>
<dbReference type="InterPro" id="IPR005607">
    <property type="entry name" value="BSD_dom"/>
</dbReference>
<keyword evidence="4" id="KW-1185">Reference proteome</keyword>
<dbReference type="GeneID" id="7048866"/>
<dbReference type="PANTHER" id="PTHR16019">
    <property type="entry name" value="SYNAPSE-ASSOCIATED PROTEIN"/>
    <property type="match status" value="1"/>
</dbReference>
<gene>
    <name evidence="3" type="ORF">SJAG_00791</name>
</gene>
<feature type="domain" description="BSD" evidence="2">
    <location>
        <begin position="170"/>
        <end position="222"/>
    </location>
</feature>
<feature type="region of interest" description="Disordered" evidence="1">
    <location>
        <begin position="8"/>
        <end position="27"/>
    </location>
</feature>